<keyword evidence="4" id="KW-1185">Reference proteome</keyword>
<dbReference type="AlphaFoldDB" id="C7ZR79"/>
<dbReference type="EMBL" id="GG699041">
    <property type="protein sequence ID" value="EEU33475.1"/>
    <property type="molecule type" value="Genomic_DNA"/>
</dbReference>
<keyword evidence="1" id="KW-0175">Coiled coil</keyword>
<evidence type="ECO:0000256" key="1">
    <source>
        <dbReference type="SAM" id="Coils"/>
    </source>
</evidence>
<feature type="compositionally biased region" description="Basic and acidic residues" evidence="2">
    <location>
        <begin position="79"/>
        <end position="103"/>
    </location>
</feature>
<feature type="compositionally biased region" description="Acidic residues" evidence="2">
    <location>
        <begin position="64"/>
        <end position="78"/>
    </location>
</feature>
<accession>C7ZR79</accession>
<evidence type="ECO:0000313" key="4">
    <source>
        <dbReference type="Proteomes" id="UP000005206"/>
    </source>
</evidence>
<feature type="region of interest" description="Disordered" evidence="2">
    <location>
        <begin position="1"/>
        <end position="137"/>
    </location>
</feature>
<feature type="region of interest" description="Disordered" evidence="2">
    <location>
        <begin position="155"/>
        <end position="200"/>
    </location>
</feature>
<reference evidence="3 4" key="1">
    <citation type="journal article" date="2009" name="PLoS Genet.">
        <title>The genome of Nectria haematococca: contribution of supernumerary chromosomes to gene expansion.</title>
        <authorList>
            <person name="Coleman J.J."/>
            <person name="Rounsley S.D."/>
            <person name="Rodriguez-Carres M."/>
            <person name="Kuo A."/>
            <person name="Wasmann C.C."/>
            <person name="Grimwood J."/>
            <person name="Schmutz J."/>
            <person name="Taga M."/>
            <person name="White G.J."/>
            <person name="Zhou S."/>
            <person name="Schwartz D.C."/>
            <person name="Freitag M."/>
            <person name="Ma L.J."/>
            <person name="Danchin E.G."/>
            <person name="Henrissat B."/>
            <person name="Coutinho P.M."/>
            <person name="Nelson D.R."/>
            <person name="Straney D."/>
            <person name="Napoli C.A."/>
            <person name="Barker B.M."/>
            <person name="Gribskov M."/>
            <person name="Rep M."/>
            <person name="Kroken S."/>
            <person name="Molnar I."/>
            <person name="Rensing C."/>
            <person name="Kennell J.C."/>
            <person name="Zamora J."/>
            <person name="Farman M.L."/>
            <person name="Selker E.U."/>
            <person name="Salamov A."/>
            <person name="Shapiro H."/>
            <person name="Pangilinan J."/>
            <person name="Lindquist E."/>
            <person name="Lamers C."/>
            <person name="Grigoriev I.V."/>
            <person name="Geiser D.M."/>
            <person name="Covert S.F."/>
            <person name="Temporini E."/>
            <person name="Vanetten H.D."/>
        </authorList>
    </citation>
    <scope>NUCLEOTIDE SEQUENCE [LARGE SCALE GENOMIC DNA]</scope>
    <source>
        <strain evidence="4">ATCC MYA-4622 / CBS 123669 / FGSC 9596 / NRRL 45880 / 77-13-4</strain>
    </source>
</reference>
<dbReference type="RefSeq" id="XP_003039188.1">
    <property type="nucleotide sequence ID" value="XM_003039142.1"/>
</dbReference>
<name>C7ZR79_FUSV7</name>
<feature type="region of interest" description="Disordered" evidence="2">
    <location>
        <begin position="281"/>
        <end position="314"/>
    </location>
</feature>
<feature type="compositionally biased region" description="Low complexity" evidence="2">
    <location>
        <begin position="106"/>
        <end position="122"/>
    </location>
</feature>
<dbReference type="OrthoDB" id="5105299at2759"/>
<dbReference type="GeneID" id="9666710"/>
<feature type="coiled-coil region" evidence="1">
    <location>
        <begin position="225"/>
        <end position="276"/>
    </location>
</feature>
<dbReference type="Proteomes" id="UP000005206">
    <property type="component" value="Unassembled WGS sequence"/>
</dbReference>
<evidence type="ECO:0000256" key="2">
    <source>
        <dbReference type="SAM" id="MobiDB-lite"/>
    </source>
</evidence>
<sequence>MATLAIDDDSTRTEERIGTPTADIGGSNVEGDNSDVTDDNTPAFDDLFDNDNANPGRKDIDISSSDDDSDYESDLEEIEPVRPRKFGDSTGRSEDPPRRRSGPERTPSSASTSNSSCAARSTPQESSPTLIAPGPMATIRKSSELDEEMADDDTLVAGNGKIATPVTGKGKETTGTKRDKTKGKSNMIGGRPATGVSGKQARVDDNISVVAANAAATSIAISKEVDEIKANVNKLRDQLVNKAIRITACEATKDAVDEYNKNLKEFNAQMEKIVVAEVAKPAKKRAPGPAKSTGKTGASNGDEIGWDQNFFDDE</sequence>
<proteinExistence type="predicted"/>
<dbReference type="HOGENOM" id="CLU_885932_0_0_1"/>
<protein>
    <submittedName>
        <fullName evidence="3">Uncharacterized protein</fullName>
    </submittedName>
</protein>
<dbReference type="KEGG" id="nhe:NECHADRAFT_89442"/>
<evidence type="ECO:0000313" key="3">
    <source>
        <dbReference type="EMBL" id="EEU33475.1"/>
    </source>
</evidence>
<dbReference type="VEuPathDB" id="FungiDB:NECHADRAFT_89442"/>
<feature type="compositionally biased region" description="Basic and acidic residues" evidence="2">
    <location>
        <begin position="169"/>
        <end position="178"/>
    </location>
</feature>
<organism evidence="3 4">
    <name type="scientific">Fusarium vanettenii (strain ATCC MYA-4622 / CBS 123669 / FGSC 9596 / NRRL 45880 / 77-13-4)</name>
    <name type="common">Fusarium solani subsp. pisi</name>
    <dbReference type="NCBI Taxonomy" id="660122"/>
    <lineage>
        <taxon>Eukaryota</taxon>
        <taxon>Fungi</taxon>
        <taxon>Dikarya</taxon>
        <taxon>Ascomycota</taxon>
        <taxon>Pezizomycotina</taxon>
        <taxon>Sordariomycetes</taxon>
        <taxon>Hypocreomycetidae</taxon>
        <taxon>Hypocreales</taxon>
        <taxon>Nectriaceae</taxon>
        <taxon>Fusarium</taxon>
        <taxon>Fusarium solani species complex</taxon>
        <taxon>Fusarium vanettenii</taxon>
    </lineage>
</organism>
<gene>
    <name evidence="3" type="ORF">NECHADRAFT_89442</name>
</gene>
<dbReference type="InParanoid" id="C7ZR79"/>